<keyword evidence="3" id="KW-0411">Iron-sulfur</keyword>
<dbReference type="InterPro" id="IPR017896">
    <property type="entry name" value="4Fe4S_Fe-S-bd"/>
</dbReference>
<dbReference type="Pfam" id="PF17179">
    <property type="entry name" value="Fer4_22"/>
    <property type="match status" value="1"/>
</dbReference>
<dbReference type="AlphaFoldDB" id="A0A2V1GRN6"/>
<sequence length="345" mass="38704">MKVYKLERPEFLRNWLSEEREVFQPVMDATGNGSWQPIAHGAVEEFDDELRPLMSPKDFFFSEREDLFRFEAGAENPTFKPIIPRIEKRVLFGVKACDLKAIAYQDKHFATDPNYQARRRQTLLVGIDCHAPCEGGFCPTVDAGPTVRDGTADLVLIPMPSVAGEQAGWWLGCNSQAGEHAIWGMNLKLAEEGWDYWRKLTEKRAKASFPNDTQLLNGIRRLNARAIPDELWDKLGIQCLSCSGCTMVCPSCSCYAVEDIKTPTGYVRERFWDSCLMEGFQKEASGANPTQASGKRVQRFWFHKFSDDIASRMDDSYGCVGCGRCEVTCPGSIGVHSVMEAIANA</sequence>
<accession>A0A2V1GRN6</accession>
<evidence type="ECO:0000259" key="4">
    <source>
        <dbReference type="PROSITE" id="PS51379"/>
    </source>
</evidence>
<evidence type="ECO:0000256" key="1">
    <source>
        <dbReference type="ARBA" id="ARBA00022723"/>
    </source>
</evidence>
<dbReference type="PANTHER" id="PTHR40447">
    <property type="entry name" value="ANAEROBIC SULFITE REDUCTASE SUBUNIT A"/>
    <property type="match status" value="1"/>
</dbReference>
<dbReference type="GO" id="GO:0046872">
    <property type="term" value="F:metal ion binding"/>
    <property type="evidence" value="ECO:0007669"/>
    <property type="project" value="UniProtKB-KW"/>
</dbReference>
<keyword evidence="6" id="KW-1185">Reference proteome</keyword>
<dbReference type="PROSITE" id="PS00198">
    <property type="entry name" value="4FE4S_FER_1"/>
    <property type="match status" value="1"/>
</dbReference>
<feature type="domain" description="4Fe-4S ferredoxin-type" evidence="4">
    <location>
        <begin position="309"/>
        <end position="338"/>
    </location>
</feature>
<feature type="domain" description="4Fe-4S ferredoxin-type" evidence="4">
    <location>
        <begin position="228"/>
        <end position="260"/>
    </location>
</feature>
<dbReference type="EMBL" id="QDDL01000010">
    <property type="protein sequence ID" value="PVZ65431.1"/>
    <property type="molecule type" value="Genomic_DNA"/>
</dbReference>
<organism evidence="5 6">
    <name type="scientific">Pelagibaculum spongiae</name>
    <dbReference type="NCBI Taxonomy" id="2080658"/>
    <lineage>
        <taxon>Bacteria</taxon>
        <taxon>Pseudomonadati</taxon>
        <taxon>Pseudomonadota</taxon>
        <taxon>Gammaproteobacteria</taxon>
        <taxon>Oceanospirillales</taxon>
        <taxon>Pelagibaculum</taxon>
    </lineage>
</organism>
<gene>
    <name evidence="5" type="ORF">DC094_18285</name>
</gene>
<dbReference type="Proteomes" id="UP000244906">
    <property type="component" value="Unassembled WGS sequence"/>
</dbReference>
<dbReference type="PROSITE" id="PS51379">
    <property type="entry name" value="4FE4S_FER_2"/>
    <property type="match status" value="2"/>
</dbReference>
<dbReference type="RefSeq" id="WP_116688567.1">
    <property type="nucleotide sequence ID" value="NZ_CAWNYD010000010.1"/>
</dbReference>
<dbReference type="OrthoDB" id="9795302at2"/>
<keyword evidence="2" id="KW-0408">Iron</keyword>
<comment type="caution">
    <text evidence="5">The sequence shown here is derived from an EMBL/GenBank/DDBJ whole genome shotgun (WGS) entry which is preliminary data.</text>
</comment>
<keyword evidence="1" id="KW-0479">Metal-binding</keyword>
<dbReference type="SUPFAM" id="SSF46548">
    <property type="entry name" value="alpha-helical ferredoxin"/>
    <property type="match status" value="1"/>
</dbReference>
<proteinExistence type="predicted"/>
<protein>
    <recommendedName>
        <fullName evidence="4">4Fe-4S ferredoxin-type domain-containing protein</fullName>
    </recommendedName>
</protein>
<dbReference type="PANTHER" id="PTHR40447:SF1">
    <property type="entry name" value="ANAEROBIC SULFITE REDUCTASE SUBUNIT A"/>
    <property type="match status" value="1"/>
</dbReference>
<dbReference type="InterPro" id="IPR017900">
    <property type="entry name" value="4Fe4S_Fe_S_CS"/>
</dbReference>
<evidence type="ECO:0000313" key="6">
    <source>
        <dbReference type="Proteomes" id="UP000244906"/>
    </source>
</evidence>
<evidence type="ECO:0000256" key="3">
    <source>
        <dbReference type="ARBA" id="ARBA00023014"/>
    </source>
</evidence>
<evidence type="ECO:0000256" key="2">
    <source>
        <dbReference type="ARBA" id="ARBA00023004"/>
    </source>
</evidence>
<dbReference type="GO" id="GO:0051536">
    <property type="term" value="F:iron-sulfur cluster binding"/>
    <property type="evidence" value="ECO:0007669"/>
    <property type="project" value="UniProtKB-KW"/>
</dbReference>
<evidence type="ECO:0000313" key="5">
    <source>
        <dbReference type="EMBL" id="PVZ65431.1"/>
    </source>
</evidence>
<name>A0A2V1GRN6_9GAMM</name>
<reference evidence="5 6" key="1">
    <citation type="submission" date="2018-04" db="EMBL/GenBank/DDBJ databases">
        <title>Thalassorhabdus spongiae gen. nov., sp. nov., isolated from a marine sponge in South-West Iceland.</title>
        <authorList>
            <person name="Knobloch S."/>
            <person name="Daussin A."/>
            <person name="Johannsson R."/>
            <person name="Marteinsson V.T."/>
        </authorList>
    </citation>
    <scope>NUCLEOTIDE SEQUENCE [LARGE SCALE GENOMIC DNA]</scope>
    <source>
        <strain evidence="5 6">Hp12</strain>
    </source>
</reference>